<dbReference type="EMBL" id="KB202567">
    <property type="protein sequence ID" value="ESO89590.1"/>
    <property type="molecule type" value="Genomic_DNA"/>
</dbReference>
<sequence>MAFPASGSCFTGLVSGQWHSLLKDPVYWIGQWPMALPAKGSCFNGLDSGQWHHLVEDPVYWIGQWPLAFPAKRILFNGLFSGQWHSLLKDPVYWIGLVEEDIELNMSVFHAYSSSRDYMLFSTGIHHKCLNLLPRLSAQRDNEMESHI</sequence>
<keyword evidence="2" id="KW-1185">Reference proteome</keyword>
<dbReference type="KEGG" id="lgi:LOTGIDRAFT_164887"/>
<dbReference type="AlphaFoldDB" id="V4A3N9"/>
<dbReference type="RefSeq" id="XP_009059648.1">
    <property type="nucleotide sequence ID" value="XM_009061400.1"/>
</dbReference>
<dbReference type="HOGENOM" id="CLU_1760856_0_0_1"/>
<gene>
    <name evidence="1" type="ORF">LOTGIDRAFT_164887</name>
</gene>
<organism evidence="1 2">
    <name type="scientific">Lottia gigantea</name>
    <name type="common">Giant owl limpet</name>
    <dbReference type="NCBI Taxonomy" id="225164"/>
    <lineage>
        <taxon>Eukaryota</taxon>
        <taxon>Metazoa</taxon>
        <taxon>Spiralia</taxon>
        <taxon>Lophotrochozoa</taxon>
        <taxon>Mollusca</taxon>
        <taxon>Gastropoda</taxon>
        <taxon>Patellogastropoda</taxon>
        <taxon>Lottioidea</taxon>
        <taxon>Lottiidae</taxon>
        <taxon>Lottia</taxon>
    </lineage>
</organism>
<name>V4A3N9_LOTGI</name>
<dbReference type="Proteomes" id="UP000030746">
    <property type="component" value="Unassembled WGS sequence"/>
</dbReference>
<dbReference type="CTD" id="20239856"/>
<accession>V4A3N9</accession>
<reference evidence="1 2" key="1">
    <citation type="journal article" date="2013" name="Nature">
        <title>Insights into bilaterian evolution from three spiralian genomes.</title>
        <authorList>
            <person name="Simakov O."/>
            <person name="Marletaz F."/>
            <person name="Cho S.J."/>
            <person name="Edsinger-Gonzales E."/>
            <person name="Havlak P."/>
            <person name="Hellsten U."/>
            <person name="Kuo D.H."/>
            <person name="Larsson T."/>
            <person name="Lv J."/>
            <person name="Arendt D."/>
            <person name="Savage R."/>
            <person name="Osoegawa K."/>
            <person name="de Jong P."/>
            <person name="Grimwood J."/>
            <person name="Chapman J.A."/>
            <person name="Shapiro H."/>
            <person name="Aerts A."/>
            <person name="Otillar R.P."/>
            <person name="Terry A.Y."/>
            <person name="Boore J.L."/>
            <person name="Grigoriev I.V."/>
            <person name="Lindberg D.R."/>
            <person name="Seaver E.C."/>
            <person name="Weisblat D.A."/>
            <person name="Putnam N.H."/>
            <person name="Rokhsar D.S."/>
        </authorList>
    </citation>
    <scope>NUCLEOTIDE SEQUENCE [LARGE SCALE GENOMIC DNA]</scope>
</reference>
<dbReference type="GeneID" id="20239856"/>
<evidence type="ECO:0000313" key="2">
    <source>
        <dbReference type="Proteomes" id="UP000030746"/>
    </source>
</evidence>
<proteinExistence type="predicted"/>
<protein>
    <submittedName>
        <fullName evidence="1">Uncharacterized protein</fullName>
    </submittedName>
</protein>
<evidence type="ECO:0000313" key="1">
    <source>
        <dbReference type="EMBL" id="ESO89590.1"/>
    </source>
</evidence>